<evidence type="ECO:0000256" key="2">
    <source>
        <dbReference type="ARBA" id="ARBA00022679"/>
    </source>
</evidence>
<dbReference type="Proteomes" id="UP000003980">
    <property type="component" value="Unassembled WGS sequence"/>
</dbReference>
<dbReference type="eggNOG" id="arCOG00975">
    <property type="taxonomic scope" value="Archaea"/>
</dbReference>
<organism evidence="6 7">
    <name type="scientific">Metallosphaera yellowstonensis MK1</name>
    <dbReference type="NCBI Taxonomy" id="671065"/>
    <lineage>
        <taxon>Archaea</taxon>
        <taxon>Thermoproteota</taxon>
        <taxon>Thermoprotei</taxon>
        <taxon>Sulfolobales</taxon>
        <taxon>Sulfolobaceae</taxon>
        <taxon>Metallosphaera</taxon>
    </lineage>
</organism>
<keyword evidence="1 6" id="KW-0489">Methyltransferase</keyword>
<dbReference type="PRINTS" id="PR02008">
    <property type="entry name" value="RCMTFAMILY"/>
</dbReference>
<keyword evidence="7" id="KW-1185">Reference proteome</keyword>
<keyword evidence="2" id="KW-0808">Transferase</keyword>
<dbReference type="InterPro" id="IPR023267">
    <property type="entry name" value="RCMT"/>
</dbReference>
<dbReference type="OrthoDB" id="14725at2157"/>
<dbReference type="PROSITE" id="PS51686">
    <property type="entry name" value="SAM_MT_RSMB_NOP"/>
    <property type="match status" value="1"/>
</dbReference>
<sequence length="376" mass="43585">MNSGKSLEKKSREIKDFLSALLFYVEKGYPYPVSFKRAKDIKKLKYNDYEKAYEIGRALVLSYFSLEGRSRRKKVEEFLSRKELSIVLPDWMNRSLEKRIPLEKYKESLLKRNVWFRVNRSKTQNEEKIIRSLELSDIEAEQDKEFTFLFKVRKGDLTRTKLFQEHLIIIQDKASVAVVEALEPSPGDRIVELASAPGLKAELMYELTEGKVELFLAEVDIQRMEKERKLLKELGVKEEKTHFVSQDSTFNTLSRGNKVLLDAPCSSSGTISSDPSVLLSLRDYTRVGEYARLQSKMLNSLMESNFEYAVFSTCSIFPEEGEVLLEPYNDLIVKTRLHGSRGYTDFQVGDKITRYFSWIHDSQDFVIAGLRGDLKR</sequence>
<dbReference type="Pfam" id="PF01189">
    <property type="entry name" value="Methyltr_RsmB-F"/>
    <property type="match status" value="1"/>
</dbReference>
<dbReference type="GO" id="GO:0003723">
    <property type="term" value="F:RNA binding"/>
    <property type="evidence" value="ECO:0007669"/>
    <property type="project" value="UniProtKB-KW"/>
</dbReference>
<evidence type="ECO:0000259" key="5">
    <source>
        <dbReference type="PROSITE" id="PS51686"/>
    </source>
</evidence>
<dbReference type="Gene3D" id="3.40.50.150">
    <property type="entry name" value="Vaccinia Virus protein VP39"/>
    <property type="match status" value="1"/>
</dbReference>
<dbReference type="STRING" id="671065.MetMK1DRAFT_00030350"/>
<keyword evidence="4" id="KW-0694">RNA-binding</keyword>
<keyword evidence="3" id="KW-0949">S-adenosyl-L-methionine</keyword>
<feature type="domain" description="SAM-dependent MTase RsmB/NOP-type" evidence="5">
    <location>
        <begin position="104"/>
        <end position="373"/>
    </location>
</feature>
<dbReference type="GO" id="GO:0008173">
    <property type="term" value="F:RNA methyltransferase activity"/>
    <property type="evidence" value="ECO:0007669"/>
    <property type="project" value="InterPro"/>
</dbReference>
<dbReference type="SUPFAM" id="SSF53335">
    <property type="entry name" value="S-adenosyl-L-methionine-dependent methyltransferases"/>
    <property type="match status" value="1"/>
</dbReference>
<evidence type="ECO:0000313" key="7">
    <source>
        <dbReference type="Proteomes" id="UP000003980"/>
    </source>
</evidence>
<dbReference type="PANTHER" id="PTHR22807:SF70">
    <property type="entry name" value="TRNA_RRNA CYTOSINE-C5-METHYLASE, NOL1_NOP2_SUN FAMILY, FUSED TO N-TERMINAL NUSB REGULATOR DOMAIN"/>
    <property type="match status" value="1"/>
</dbReference>
<evidence type="ECO:0000313" key="6">
    <source>
        <dbReference type="EMBL" id="EHP68592.1"/>
    </source>
</evidence>
<dbReference type="PANTHER" id="PTHR22807">
    <property type="entry name" value="NOP2 YEAST -RELATED NOL1/NOP2/FMU SUN DOMAIN-CONTAINING"/>
    <property type="match status" value="1"/>
</dbReference>
<reference evidence="6 7" key="1">
    <citation type="submission" date="2012-01" db="EMBL/GenBank/DDBJ databases">
        <title>Improved High-Quality Draft sequence of Metallosphaera yellowstonensis MK1.</title>
        <authorList>
            <consortium name="US DOE Joint Genome Institute"/>
            <person name="Lucas S."/>
            <person name="Han J."/>
            <person name="Cheng J.-F."/>
            <person name="Goodwin L."/>
            <person name="Pitluck S."/>
            <person name="Peters L."/>
            <person name="Teshima H."/>
            <person name="Detter J.C."/>
            <person name="Han C."/>
            <person name="Tapia R."/>
            <person name="Land M."/>
            <person name="Hauser L."/>
            <person name="Kyrpides N."/>
            <person name="Kozubal M."/>
            <person name="Macur R.E."/>
            <person name="Jay Z."/>
            <person name="Inskeep W."/>
            <person name="Woyke T."/>
        </authorList>
    </citation>
    <scope>NUCLEOTIDE SEQUENCE [LARGE SCALE GENOMIC DNA]</scope>
    <source>
        <strain evidence="6 7">MK1</strain>
    </source>
</reference>
<evidence type="ECO:0000256" key="4">
    <source>
        <dbReference type="ARBA" id="ARBA00022884"/>
    </source>
</evidence>
<dbReference type="HOGENOM" id="CLU_005316_7_6_2"/>
<proteinExistence type="predicted"/>
<name>H2C8W6_9CREN</name>
<accession>H2C8W6</accession>
<dbReference type="InterPro" id="IPR049560">
    <property type="entry name" value="MeTrfase_RsmB-F_NOP2_cat"/>
</dbReference>
<dbReference type="EMBL" id="JH597770">
    <property type="protein sequence ID" value="EHP68592.1"/>
    <property type="molecule type" value="Genomic_DNA"/>
</dbReference>
<dbReference type="GO" id="GO:0001510">
    <property type="term" value="P:RNA methylation"/>
    <property type="evidence" value="ECO:0007669"/>
    <property type="project" value="InterPro"/>
</dbReference>
<evidence type="ECO:0000256" key="1">
    <source>
        <dbReference type="ARBA" id="ARBA00022603"/>
    </source>
</evidence>
<dbReference type="InterPro" id="IPR001678">
    <property type="entry name" value="MeTrfase_RsmB-F_NOP2_dom"/>
</dbReference>
<dbReference type="InterPro" id="IPR029063">
    <property type="entry name" value="SAM-dependent_MTases_sf"/>
</dbReference>
<dbReference type="RefSeq" id="WP_009075178.1">
    <property type="nucleotide sequence ID" value="NZ_JH597770.1"/>
</dbReference>
<protein>
    <submittedName>
        <fullName evidence="6">tRNA/rRNA cytosine-C5-methylase</fullName>
    </submittedName>
</protein>
<dbReference type="AlphaFoldDB" id="H2C8W6"/>
<gene>
    <name evidence="6" type="ORF">MetMK1DRAFT_00030350</name>
</gene>
<evidence type="ECO:0000256" key="3">
    <source>
        <dbReference type="ARBA" id="ARBA00022691"/>
    </source>
</evidence>